<accession>A0A9Q8WJ97</accession>
<sequence length="359" mass="39387">MGLEVPTPKRWVRFERIESTLAVSNLGFRVSLAGSALFRAELFARSLWGSPDYIIKSCYRQIQESHLTVNVPFPPKPRMSVSALKINRAVLQTKLSITNEPSVVGSDLSSLTGMRPVYYSKRPSKCKYKGSHPISYFSVCRGFLHCIGAALVYPSLAPVHYVSIPAASLGAITTSKAALWLELTWISSNVSFLYMELNLVPSTNIANVADDLPTSQSSMQSIGQVTEPISSSDALTLLAETTNANAHRTKKSRQATCIGGSRFWMCCQNYNQQPHITDLRCHAHQPVRVAREPLAYTLPSLLQPLVASSRSLQTSHPVSRFVEASLFLVSCCGQHAALVQWSAPCSQDTKTSPTGRSLK</sequence>
<reference evidence="1" key="1">
    <citation type="journal article" date="2021" name="Mol. Plant Microbe Interact.">
        <title>Complete Genome Sequence of the Plant-Pathogenic Fungus Colletotrichum lupini.</title>
        <authorList>
            <person name="Baroncelli R."/>
            <person name="Pensec F."/>
            <person name="Da Lio D."/>
            <person name="Boufleur T."/>
            <person name="Vicente I."/>
            <person name="Sarrocco S."/>
            <person name="Picot A."/>
            <person name="Baraldi E."/>
            <person name="Sukno S."/>
            <person name="Thon M."/>
            <person name="Le Floch G."/>
        </authorList>
    </citation>
    <scope>NUCLEOTIDE SEQUENCE</scope>
    <source>
        <strain evidence="1">IMI 504893</strain>
    </source>
</reference>
<dbReference type="EMBL" id="CP019477">
    <property type="protein sequence ID" value="UQC85703.1"/>
    <property type="molecule type" value="Genomic_DNA"/>
</dbReference>
<gene>
    <name evidence="1" type="ORF">CLUP02_11202</name>
</gene>
<evidence type="ECO:0000313" key="1">
    <source>
        <dbReference type="EMBL" id="UQC85703.1"/>
    </source>
</evidence>
<proteinExistence type="predicted"/>
<dbReference type="KEGG" id="clup:CLUP02_11202"/>
<dbReference type="AlphaFoldDB" id="A0A9Q8WJ97"/>
<organism evidence="1 2">
    <name type="scientific">Colletotrichum lupini</name>
    <dbReference type="NCBI Taxonomy" id="145971"/>
    <lineage>
        <taxon>Eukaryota</taxon>
        <taxon>Fungi</taxon>
        <taxon>Dikarya</taxon>
        <taxon>Ascomycota</taxon>
        <taxon>Pezizomycotina</taxon>
        <taxon>Sordariomycetes</taxon>
        <taxon>Hypocreomycetidae</taxon>
        <taxon>Glomerellales</taxon>
        <taxon>Glomerellaceae</taxon>
        <taxon>Colletotrichum</taxon>
        <taxon>Colletotrichum acutatum species complex</taxon>
    </lineage>
</organism>
<dbReference type="GeneID" id="73345180"/>
<protein>
    <submittedName>
        <fullName evidence="1">Uncharacterized protein</fullName>
    </submittedName>
</protein>
<evidence type="ECO:0000313" key="2">
    <source>
        <dbReference type="Proteomes" id="UP000830671"/>
    </source>
</evidence>
<name>A0A9Q8WJ97_9PEZI</name>
<dbReference type="Proteomes" id="UP000830671">
    <property type="component" value="Chromosome 5"/>
</dbReference>
<keyword evidence="2" id="KW-1185">Reference proteome</keyword>
<dbReference type="RefSeq" id="XP_049147315.1">
    <property type="nucleotide sequence ID" value="XM_049290170.1"/>
</dbReference>